<comment type="caution">
    <text evidence="1">The sequence shown here is derived from an EMBL/GenBank/DDBJ whole genome shotgun (WGS) entry which is preliminary data.</text>
</comment>
<dbReference type="EMBL" id="JANTOO010000010">
    <property type="protein sequence ID" value="MCS1396171.1"/>
    <property type="molecule type" value="Genomic_DNA"/>
</dbReference>
<sequence>MREALRSLELLGLIETRHGGRYVSSFYTKASARRKIVDVYIRR</sequence>
<evidence type="ECO:0000313" key="2">
    <source>
        <dbReference type="Proteomes" id="UP001525021"/>
    </source>
</evidence>
<name>A0ABT2DMP4_9BACI</name>
<dbReference type="RefSeq" id="WP_235616131.1">
    <property type="nucleotide sequence ID" value="NZ_JANTOO010000010.1"/>
</dbReference>
<dbReference type="Proteomes" id="UP001525021">
    <property type="component" value="Unassembled WGS sequence"/>
</dbReference>
<organism evidence="1 2">
    <name type="scientific">Lysinibacillus pinottii</name>
    <dbReference type="NCBI Taxonomy" id="2973932"/>
    <lineage>
        <taxon>Bacteria</taxon>
        <taxon>Bacillati</taxon>
        <taxon>Bacillota</taxon>
        <taxon>Bacilli</taxon>
        <taxon>Bacillales</taxon>
        <taxon>Bacillaceae</taxon>
        <taxon>Lysinibacillus</taxon>
    </lineage>
</organism>
<proteinExistence type="predicted"/>
<gene>
    <name evidence="1" type="ORF">NXZ79_08990</name>
</gene>
<accession>A0ABT2DMP4</accession>
<protein>
    <submittedName>
        <fullName evidence="1">Uncharacterized protein</fullName>
    </submittedName>
</protein>
<keyword evidence="2" id="KW-1185">Reference proteome</keyword>
<reference evidence="1 2" key="1">
    <citation type="submission" date="2022-08" db="EMBL/GenBank/DDBJ databases">
        <title>Lysinibacillus sequencing.</title>
        <authorList>
            <person name="Dunlap C."/>
        </authorList>
    </citation>
    <scope>NUCLEOTIDE SEQUENCE [LARGE SCALE GENOMIC DNA]</scope>
    <source>
        <strain evidence="1 2">PB211</strain>
    </source>
</reference>
<evidence type="ECO:0000313" key="1">
    <source>
        <dbReference type="EMBL" id="MCS1396171.1"/>
    </source>
</evidence>